<evidence type="ECO:0000313" key="3">
    <source>
        <dbReference type="Proteomes" id="UP001145072"/>
    </source>
</evidence>
<dbReference type="Proteomes" id="UP001145072">
    <property type="component" value="Unassembled WGS sequence"/>
</dbReference>
<proteinExistence type="predicted"/>
<protein>
    <submittedName>
        <fullName evidence="2">Transposase</fullName>
    </submittedName>
</protein>
<gene>
    <name evidence="2" type="ORF">NC661_21455</name>
</gene>
<sequence>MFSNRYKKKKQKLKDLHRKAAESRKYAHNEDVNKLRVLGDHCLVENMNIKGLQRKAKGVTKNKNGKYNRRKRYGRSISKRSPGYFIKQAKYRFESTGGKFDEVNTWTFKASQYDHMLNDTTEKQLSIRWHKLPNGIKVQRDLYSAFLLYCANDDLKTPNYDQCIKFFNEFLTLHEKCINGIKDN</sequence>
<organism evidence="2 3">
    <name type="scientific">Aquibacillus koreensis</name>
    <dbReference type="NCBI Taxonomy" id="279446"/>
    <lineage>
        <taxon>Bacteria</taxon>
        <taxon>Bacillati</taxon>
        <taxon>Bacillota</taxon>
        <taxon>Bacilli</taxon>
        <taxon>Bacillales</taxon>
        <taxon>Bacillaceae</taxon>
        <taxon>Aquibacillus</taxon>
    </lineage>
</organism>
<keyword evidence="3" id="KW-1185">Reference proteome</keyword>
<accession>A0A9X3WNF3</accession>
<dbReference type="AlphaFoldDB" id="A0A9X3WNF3"/>
<feature type="region of interest" description="Disordered" evidence="1">
    <location>
        <begin position="1"/>
        <end position="27"/>
    </location>
</feature>
<feature type="compositionally biased region" description="Basic and acidic residues" evidence="1">
    <location>
        <begin position="18"/>
        <end position="27"/>
    </location>
</feature>
<evidence type="ECO:0000256" key="1">
    <source>
        <dbReference type="SAM" id="MobiDB-lite"/>
    </source>
</evidence>
<dbReference type="EMBL" id="JAMQJZ010000053">
    <property type="protein sequence ID" value="MDC3422885.1"/>
    <property type="molecule type" value="Genomic_DNA"/>
</dbReference>
<comment type="caution">
    <text evidence="2">The sequence shown here is derived from an EMBL/GenBank/DDBJ whole genome shotgun (WGS) entry which is preliminary data.</text>
</comment>
<reference evidence="2" key="1">
    <citation type="submission" date="2022-06" db="EMBL/GenBank/DDBJ databases">
        <title>Aquibacillus sp. a new bacterium isolated from soil saline samples.</title>
        <authorList>
            <person name="Galisteo C."/>
            <person name="De La Haba R."/>
            <person name="Sanchez-Porro C."/>
            <person name="Ventosa A."/>
        </authorList>
    </citation>
    <scope>NUCLEOTIDE SEQUENCE</scope>
    <source>
        <strain evidence="2">JCM 12387</strain>
    </source>
</reference>
<feature type="compositionally biased region" description="Basic residues" evidence="1">
    <location>
        <begin position="1"/>
        <end position="17"/>
    </location>
</feature>
<feature type="non-terminal residue" evidence="2">
    <location>
        <position position="184"/>
    </location>
</feature>
<evidence type="ECO:0000313" key="2">
    <source>
        <dbReference type="EMBL" id="MDC3422885.1"/>
    </source>
</evidence>
<name>A0A9X3WNF3_9BACI</name>